<keyword evidence="7" id="KW-1185">Reference proteome</keyword>
<comment type="subcellular location">
    <subcellularLocation>
        <location evidence="1">Cytoplasm</location>
    </subcellularLocation>
</comment>
<keyword evidence="4" id="KW-0687">Ribonucleoprotein</keyword>
<dbReference type="InterPro" id="IPR002778">
    <property type="entry name" value="Signal_recog_particle_SRP19"/>
</dbReference>
<evidence type="ECO:0000256" key="2">
    <source>
        <dbReference type="ARBA" id="ARBA00022490"/>
    </source>
</evidence>
<comment type="caution">
    <text evidence="6">The sequence shown here is derived from an EMBL/GenBank/DDBJ whole genome shotgun (WGS) entry which is preliminary data.</text>
</comment>
<keyword evidence="3" id="KW-0733">Signal recognition particle</keyword>
<evidence type="ECO:0000256" key="4">
    <source>
        <dbReference type="ARBA" id="ARBA00023274"/>
    </source>
</evidence>
<name>A0ABR2YTC3_9CHLO</name>
<dbReference type="Pfam" id="PF01922">
    <property type="entry name" value="SRP19"/>
    <property type="match status" value="1"/>
</dbReference>
<evidence type="ECO:0000313" key="7">
    <source>
        <dbReference type="Proteomes" id="UP001491310"/>
    </source>
</evidence>
<reference evidence="6 7" key="1">
    <citation type="journal article" date="2024" name="Nat. Commun.">
        <title>Phylogenomics reveals the evolutionary origins of lichenization in chlorophyte algae.</title>
        <authorList>
            <person name="Puginier C."/>
            <person name="Libourel C."/>
            <person name="Otte J."/>
            <person name="Skaloud P."/>
            <person name="Haon M."/>
            <person name="Grisel S."/>
            <person name="Petersen M."/>
            <person name="Berrin J.G."/>
            <person name="Delaux P.M."/>
            <person name="Dal Grande F."/>
            <person name="Keller J."/>
        </authorList>
    </citation>
    <scope>NUCLEOTIDE SEQUENCE [LARGE SCALE GENOMIC DNA]</scope>
    <source>
        <strain evidence="6 7">SAG 216-7</strain>
    </source>
</reference>
<dbReference type="SUPFAM" id="SSF69695">
    <property type="entry name" value="SRP19"/>
    <property type="match status" value="1"/>
</dbReference>
<dbReference type="PANTHER" id="PTHR17453:SF0">
    <property type="entry name" value="SIGNAL RECOGNITION PARTICLE 19 KDA PROTEIN"/>
    <property type="match status" value="1"/>
</dbReference>
<dbReference type="InterPro" id="IPR036521">
    <property type="entry name" value="SRP19-like_sf"/>
</dbReference>
<evidence type="ECO:0000256" key="1">
    <source>
        <dbReference type="ARBA" id="ARBA00004496"/>
    </source>
</evidence>
<dbReference type="Gene3D" id="3.30.56.30">
    <property type="entry name" value="Signal recognition particle, SRP19-like subunit"/>
    <property type="match status" value="1"/>
</dbReference>
<feature type="region of interest" description="Disordered" evidence="5">
    <location>
        <begin position="106"/>
        <end position="147"/>
    </location>
</feature>
<accession>A0ABR2YTC3</accession>
<dbReference type="Proteomes" id="UP001491310">
    <property type="component" value="Unassembled WGS sequence"/>
</dbReference>
<dbReference type="PANTHER" id="PTHR17453">
    <property type="entry name" value="SIGNAL RECOGNITION PARTICLE 19 KD PROTEIN"/>
    <property type="match status" value="1"/>
</dbReference>
<gene>
    <name evidence="6" type="ORF">WJX75_004753</name>
</gene>
<feature type="compositionally biased region" description="Low complexity" evidence="5">
    <location>
        <begin position="112"/>
        <end position="140"/>
    </location>
</feature>
<sequence>MEVVHDKRVIVYPVYIDSKKTIAGGRKITKQKACENPTAVEIVDCCNMALKLQAELEEAKAYSRDFLVRGRARVKLLNDAGAPINPAIPNRRVLYEKVAELCPRHPGRSKKAQAAAAAAKQQAAAAASSSAAPSGKASGKSGKKKRK</sequence>
<protein>
    <recommendedName>
        <fullName evidence="8">Signal recognition particle, SRP19 subunit</fullName>
    </recommendedName>
</protein>
<evidence type="ECO:0008006" key="8">
    <source>
        <dbReference type="Google" id="ProtNLM"/>
    </source>
</evidence>
<evidence type="ECO:0000256" key="3">
    <source>
        <dbReference type="ARBA" id="ARBA00023135"/>
    </source>
</evidence>
<evidence type="ECO:0000313" key="6">
    <source>
        <dbReference type="EMBL" id="KAK9915103.1"/>
    </source>
</evidence>
<organism evidence="6 7">
    <name type="scientific">Coccomyxa subellipsoidea</name>
    <dbReference type="NCBI Taxonomy" id="248742"/>
    <lineage>
        <taxon>Eukaryota</taxon>
        <taxon>Viridiplantae</taxon>
        <taxon>Chlorophyta</taxon>
        <taxon>core chlorophytes</taxon>
        <taxon>Trebouxiophyceae</taxon>
        <taxon>Trebouxiophyceae incertae sedis</taxon>
        <taxon>Coccomyxaceae</taxon>
        <taxon>Coccomyxa</taxon>
    </lineage>
</organism>
<dbReference type="EMBL" id="JALJOT010000005">
    <property type="protein sequence ID" value="KAK9915103.1"/>
    <property type="molecule type" value="Genomic_DNA"/>
</dbReference>
<evidence type="ECO:0000256" key="5">
    <source>
        <dbReference type="SAM" id="MobiDB-lite"/>
    </source>
</evidence>
<proteinExistence type="predicted"/>
<keyword evidence="2" id="KW-0963">Cytoplasm</keyword>